<dbReference type="InterPro" id="IPR041489">
    <property type="entry name" value="PDZ_6"/>
</dbReference>
<dbReference type="PANTHER" id="PTHR32060">
    <property type="entry name" value="TAIL-SPECIFIC PROTEASE"/>
    <property type="match status" value="1"/>
</dbReference>
<evidence type="ECO:0000256" key="1">
    <source>
        <dbReference type="SAM" id="SignalP"/>
    </source>
</evidence>
<dbReference type="GO" id="GO:0008236">
    <property type="term" value="F:serine-type peptidase activity"/>
    <property type="evidence" value="ECO:0007669"/>
    <property type="project" value="InterPro"/>
</dbReference>
<dbReference type="InterPro" id="IPR001478">
    <property type="entry name" value="PDZ"/>
</dbReference>
<feature type="chain" id="PRO_5038030433" evidence="1">
    <location>
        <begin position="30"/>
        <end position="505"/>
    </location>
</feature>
<dbReference type="CDD" id="cd06782">
    <property type="entry name" value="cpPDZ_CPP-like"/>
    <property type="match status" value="1"/>
</dbReference>
<feature type="domain" description="PDZ" evidence="2">
    <location>
        <begin position="164"/>
        <end position="228"/>
    </location>
</feature>
<dbReference type="GO" id="GO:0006508">
    <property type="term" value="P:proteolysis"/>
    <property type="evidence" value="ECO:0007669"/>
    <property type="project" value="InterPro"/>
</dbReference>
<dbReference type="KEGG" id="elio:KO353_01545"/>
<proteinExistence type="predicted"/>
<name>A0A975U2W7_9PROT</name>
<dbReference type="EMBL" id="CP076448">
    <property type="protein sequence ID" value="QXM24972.1"/>
    <property type="molecule type" value="Genomic_DNA"/>
</dbReference>
<dbReference type="AlphaFoldDB" id="A0A975U2W7"/>
<dbReference type="Proteomes" id="UP000694001">
    <property type="component" value="Chromosome"/>
</dbReference>
<dbReference type="RefSeq" id="WP_218286029.1">
    <property type="nucleotide sequence ID" value="NZ_CP076448.1"/>
</dbReference>
<dbReference type="InterPro" id="IPR005151">
    <property type="entry name" value="Tail-specific_protease"/>
</dbReference>
<gene>
    <name evidence="3" type="ORF">KO353_01545</name>
</gene>
<feature type="signal peptide" evidence="1">
    <location>
        <begin position="1"/>
        <end position="29"/>
    </location>
</feature>
<dbReference type="PROSITE" id="PS50106">
    <property type="entry name" value="PDZ"/>
    <property type="match status" value="1"/>
</dbReference>
<dbReference type="Pfam" id="PF17820">
    <property type="entry name" value="PDZ_6"/>
    <property type="match status" value="1"/>
</dbReference>
<dbReference type="SMART" id="SM00228">
    <property type="entry name" value="PDZ"/>
    <property type="match status" value="1"/>
</dbReference>
<dbReference type="GO" id="GO:0004175">
    <property type="term" value="F:endopeptidase activity"/>
    <property type="evidence" value="ECO:0007669"/>
    <property type="project" value="TreeGrafter"/>
</dbReference>
<evidence type="ECO:0000313" key="3">
    <source>
        <dbReference type="EMBL" id="QXM24972.1"/>
    </source>
</evidence>
<keyword evidence="1" id="KW-0732">Signal</keyword>
<sequence length="505" mass="51630">MPSRVAVAITAPFATSLAAALFAAAEALAVPAAANGNAATDAAVFAAALAALQSRHIEPQRPGERMVAGLRGLRSADPALEVTASRGRLEVRIGSGAPFALTLSPDADATSWGRAGAQAVAAATAASQRLGALDPERRRGLVLAELAAGLDPYTRHVPAREAEALRAARIGTGSLGLTLQPEAGGARVARLEPEGPAWRAGLALGDRVVEIDGVTTRGLDPEALAKALAGEPGTPVVLSVSRHGGAPRRLVIVRAATVAQTARLAWTAEVPVIAVTAFSRDTDQAVARLVSGLAARTPRPQALILDLRGNRGGLLPQAVGVADVFLAGGEVVHQRGRHPEASRTWLAGGADLAEGMQVVVLVDGGTASAAEAVAASLQDLGRAWIVGSATRGKGLIQLVHPLPDGSELHISWSRLLRRDGQPLQDRGVVPHLCTSRGDGLARAAASRLLAATGPDRAPFSALAEALGDRESCPPAVGSALDIHAALWLLRPRAAAALEAGDSHLR</sequence>
<evidence type="ECO:0000259" key="2">
    <source>
        <dbReference type="PROSITE" id="PS50106"/>
    </source>
</evidence>
<dbReference type="SMART" id="SM00245">
    <property type="entry name" value="TSPc"/>
    <property type="match status" value="1"/>
</dbReference>
<evidence type="ECO:0000313" key="4">
    <source>
        <dbReference type="Proteomes" id="UP000694001"/>
    </source>
</evidence>
<accession>A0A975U2W7</accession>
<dbReference type="PANTHER" id="PTHR32060:SF22">
    <property type="entry name" value="CARBOXYL-TERMINAL-PROCESSING PEPTIDASE 3, CHLOROPLASTIC"/>
    <property type="match status" value="1"/>
</dbReference>
<dbReference type="Pfam" id="PF03572">
    <property type="entry name" value="Peptidase_S41"/>
    <property type="match status" value="1"/>
</dbReference>
<reference evidence="3" key="1">
    <citation type="submission" date="2021-06" db="EMBL/GenBank/DDBJ databases">
        <title>Elioraea tepida, sp. nov., a moderately thermophilic aerobic anoxygenic phototrophic bacterium isolated from an alkaline siliceous hot spring mat community in Yellowstone National Park, WY, USA.</title>
        <authorList>
            <person name="Saini M.K."/>
            <person name="Yoshida S."/>
            <person name="Sebastian A."/>
            <person name="Hirose S."/>
            <person name="Hara E."/>
            <person name="Tamaki H."/>
            <person name="Soulier N.T."/>
            <person name="Albert I."/>
            <person name="Hanada S."/>
            <person name="Bryant D.A."/>
            <person name="Tank M."/>
        </authorList>
    </citation>
    <scope>NUCLEOTIDE SEQUENCE</scope>
    <source>
        <strain evidence="3">MS-P2</strain>
    </source>
</reference>
<protein>
    <submittedName>
        <fullName evidence="3">PDZ domain-containing protein</fullName>
    </submittedName>
</protein>
<keyword evidence="4" id="KW-1185">Reference proteome</keyword>
<organism evidence="3 4">
    <name type="scientific">Elioraea tepida</name>
    <dbReference type="NCBI Taxonomy" id="2843330"/>
    <lineage>
        <taxon>Bacteria</taxon>
        <taxon>Pseudomonadati</taxon>
        <taxon>Pseudomonadota</taxon>
        <taxon>Alphaproteobacteria</taxon>
        <taxon>Acetobacterales</taxon>
        <taxon>Elioraeaceae</taxon>
        <taxon>Elioraea</taxon>
    </lineage>
</organism>